<evidence type="ECO:0000256" key="1">
    <source>
        <dbReference type="ARBA" id="ARBA00004777"/>
    </source>
</evidence>
<keyword evidence="2 6" id="KW-0554">One-carbon metabolism</keyword>
<organism evidence="7 8">
    <name type="scientific">Enteractinococcus fodinae</name>
    <dbReference type="NCBI Taxonomy" id="684663"/>
    <lineage>
        <taxon>Bacteria</taxon>
        <taxon>Bacillati</taxon>
        <taxon>Actinomycetota</taxon>
        <taxon>Actinomycetes</taxon>
        <taxon>Micrococcales</taxon>
        <taxon>Micrococcaceae</taxon>
    </lineage>
</organism>
<dbReference type="PROSITE" id="PS00722">
    <property type="entry name" value="FTHFS_2"/>
    <property type="match status" value="1"/>
</dbReference>
<protein>
    <recommendedName>
        <fullName evidence="6">Formate--tetrahydrofolate ligase</fullName>
        <ecNumber evidence="6">6.3.4.3</ecNumber>
    </recommendedName>
    <alternativeName>
        <fullName evidence="6">Formyltetrahydrofolate synthetase</fullName>
        <shortName evidence="6">FHS</shortName>
        <shortName evidence="6">FTHFS</shortName>
    </alternativeName>
</protein>
<dbReference type="EC" id="6.3.4.3" evidence="6"/>
<evidence type="ECO:0000313" key="8">
    <source>
        <dbReference type="Proteomes" id="UP001183794"/>
    </source>
</evidence>
<keyword evidence="8" id="KW-1185">Reference proteome</keyword>
<reference evidence="7 8" key="1">
    <citation type="submission" date="2023-07" db="EMBL/GenBank/DDBJ databases">
        <title>Sequencing the genomes of 1000 actinobacteria strains.</title>
        <authorList>
            <person name="Klenk H.-P."/>
        </authorList>
    </citation>
    <scope>NUCLEOTIDE SEQUENCE [LARGE SCALE GENOMIC DNA]</scope>
    <source>
        <strain evidence="7 8">DSM 22966</strain>
    </source>
</reference>
<comment type="caution">
    <text evidence="7">The sequence shown here is derived from an EMBL/GenBank/DDBJ whole genome shotgun (WGS) entry which is preliminary data.</text>
</comment>
<comment type="similarity">
    <text evidence="6">Belongs to the formate--tetrahydrofolate ligase family.</text>
</comment>
<dbReference type="GO" id="GO:0004329">
    <property type="term" value="F:formate-tetrahydrofolate ligase activity"/>
    <property type="evidence" value="ECO:0007669"/>
    <property type="project" value="UniProtKB-EC"/>
</dbReference>
<feature type="binding site" evidence="6">
    <location>
        <begin position="65"/>
        <end position="72"/>
    </location>
    <ligand>
        <name>ATP</name>
        <dbReference type="ChEBI" id="CHEBI:30616"/>
    </ligand>
</feature>
<dbReference type="InterPro" id="IPR000559">
    <property type="entry name" value="Formate_THF_ligase"/>
</dbReference>
<dbReference type="Proteomes" id="UP001183794">
    <property type="component" value="Unassembled WGS sequence"/>
</dbReference>
<dbReference type="Gene3D" id="3.10.410.10">
    <property type="entry name" value="Formyltetrahydrofolate synthetase, domain 3"/>
    <property type="match status" value="1"/>
</dbReference>
<keyword evidence="5 6" id="KW-0067">ATP-binding</keyword>
<proteinExistence type="inferred from homology"/>
<evidence type="ECO:0000256" key="5">
    <source>
        <dbReference type="ARBA" id="ARBA00022840"/>
    </source>
</evidence>
<dbReference type="EMBL" id="JAVDYJ010000001">
    <property type="protein sequence ID" value="MDR7345771.1"/>
    <property type="molecule type" value="Genomic_DNA"/>
</dbReference>
<dbReference type="PROSITE" id="PS00721">
    <property type="entry name" value="FTHFS_1"/>
    <property type="match status" value="1"/>
</dbReference>
<comment type="pathway">
    <text evidence="1 6">One-carbon metabolism; tetrahydrofolate interconversion.</text>
</comment>
<accession>A0ABU2AWP0</accession>
<sequence length="565" mass="59476">MAPMNDAEISLAAELKPIADIASTVNISDDALIPYGHHMAKVDTQKIQKSGKRGKLVLVTGTSPTPAGEGKSTVSVGLADALNLVGSKTMVALREPSLGPVFGMKGGATGGGYAQVVPMESINLHFTGDFHAISSAHNLLCALVDNHIYHGNELGIDPRTVRVKRVLDMNDRNLRNVVVGLGGRASGSPREDGFEIVVASETMAVFCLSRDIDDLKERLSRIVVADTYDREPVTAAQLGPNGAQGAMAILLRDAIRPNLVQTLAGTPALIHGGPFANIAHGANSVIATNTALDLADTVVTEAGFGADLGGEKFVNITGPAGGFAADAVTVVSTVRSLKYNGGLSVDEVNNPGDDRTGHIEAMEKGSANLARHLKNVKSFGAPVVVAVNQFPQDTEEELQWVKDFCAKHDVHAEVVSVWANGGEGAKALASHLTEVLKDSDDTVQPMFGEDTGIRERIEHIVTNVYGGDGVDFSSTAQRQLKQLEEAGLDKMPVCMAKTQYSFSDDPKALGAPDGFRVTVRELNLRAGAGFVVALTGAMMTMPGLPAKPASDKMDVNDEGEILGLF</sequence>
<dbReference type="InterPro" id="IPR020628">
    <property type="entry name" value="Formate_THF_ligase_CS"/>
</dbReference>
<evidence type="ECO:0000256" key="6">
    <source>
        <dbReference type="HAMAP-Rule" id="MF_01543"/>
    </source>
</evidence>
<dbReference type="SUPFAM" id="SSF52540">
    <property type="entry name" value="P-loop containing nucleoside triphosphate hydrolases"/>
    <property type="match status" value="1"/>
</dbReference>
<keyword evidence="3 6" id="KW-0436">Ligase</keyword>
<evidence type="ECO:0000256" key="4">
    <source>
        <dbReference type="ARBA" id="ARBA00022741"/>
    </source>
</evidence>
<keyword evidence="4 6" id="KW-0547">Nucleotide-binding</keyword>
<evidence type="ECO:0000256" key="2">
    <source>
        <dbReference type="ARBA" id="ARBA00022563"/>
    </source>
</evidence>
<comment type="catalytic activity">
    <reaction evidence="6">
        <text>(6S)-5,6,7,8-tetrahydrofolate + formate + ATP = (6R)-10-formyltetrahydrofolate + ADP + phosphate</text>
        <dbReference type="Rhea" id="RHEA:20221"/>
        <dbReference type="ChEBI" id="CHEBI:15740"/>
        <dbReference type="ChEBI" id="CHEBI:30616"/>
        <dbReference type="ChEBI" id="CHEBI:43474"/>
        <dbReference type="ChEBI" id="CHEBI:57453"/>
        <dbReference type="ChEBI" id="CHEBI:195366"/>
        <dbReference type="ChEBI" id="CHEBI:456216"/>
        <dbReference type="EC" id="6.3.4.3"/>
    </reaction>
</comment>
<dbReference type="NCBIfam" id="NF010030">
    <property type="entry name" value="PRK13505.1"/>
    <property type="match status" value="1"/>
</dbReference>
<dbReference type="CDD" id="cd00477">
    <property type="entry name" value="FTHFS"/>
    <property type="match status" value="1"/>
</dbReference>
<dbReference type="InterPro" id="IPR027417">
    <property type="entry name" value="P-loop_NTPase"/>
</dbReference>
<dbReference type="Gene3D" id="3.40.50.300">
    <property type="entry name" value="P-loop containing nucleotide triphosphate hydrolases"/>
    <property type="match status" value="1"/>
</dbReference>
<dbReference type="HAMAP" id="MF_01543">
    <property type="entry name" value="FTHFS"/>
    <property type="match status" value="1"/>
</dbReference>
<dbReference type="Gene3D" id="3.30.1510.10">
    <property type="entry name" value="Domain 2, N(10)-formyltetrahydrofolate synthetase"/>
    <property type="match status" value="1"/>
</dbReference>
<gene>
    <name evidence="6" type="primary">fhs</name>
    <name evidence="7" type="ORF">J2S62_000028</name>
</gene>
<evidence type="ECO:0000313" key="7">
    <source>
        <dbReference type="EMBL" id="MDR7345771.1"/>
    </source>
</evidence>
<dbReference type="Pfam" id="PF01268">
    <property type="entry name" value="FTHFS"/>
    <property type="match status" value="1"/>
</dbReference>
<name>A0ABU2AWP0_9MICC</name>
<evidence type="ECO:0000256" key="3">
    <source>
        <dbReference type="ARBA" id="ARBA00022598"/>
    </source>
</evidence>